<accession>A0A0X3AR71</accession>
<name>A0A0X3AR71_9FLAO</name>
<evidence type="ECO:0000313" key="5">
    <source>
        <dbReference type="Proteomes" id="UP000182761"/>
    </source>
</evidence>
<dbReference type="PROSITE" id="PS00211">
    <property type="entry name" value="ABC_TRANSPORTER_1"/>
    <property type="match status" value="1"/>
</dbReference>
<dbReference type="InterPro" id="IPR003593">
    <property type="entry name" value="AAA+_ATPase"/>
</dbReference>
<dbReference type="Proteomes" id="UP000182761">
    <property type="component" value="Unassembled WGS sequence"/>
</dbReference>
<dbReference type="AlphaFoldDB" id="A0A0X3AR71"/>
<dbReference type="InterPro" id="IPR017871">
    <property type="entry name" value="ABC_transporter-like_CS"/>
</dbReference>
<gene>
    <name evidence="4" type="ORF">Ga0061079_11241</name>
</gene>
<reference evidence="4 5" key="1">
    <citation type="submission" date="2016-01" db="EMBL/GenBank/DDBJ databases">
        <authorList>
            <person name="McClelland M."/>
            <person name="Jain A."/>
            <person name="Saraogi P."/>
            <person name="Mendelson R."/>
            <person name="Westerman R."/>
            <person name="SanMiguel P."/>
            <person name="Csonka L."/>
        </authorList>
    </citation>
    <scope>NUCLEOTIDE SEQUENCE [LARGE SCALE GENOMIC DNA]</scope>
    <source>
        <strain evidence="4 5">R-53146</strain>
    </source>
</reference>
<dbReference type="OrthoDB" id="9789994at2"/>
<protein>
    <submittedName>
        <fullName evidence="4">Molybdate transport system ATP-binding protein</fullName>
    </submittedName>
</protein>
<sequence>MNTILELENIIPQKEFAKFSTPINLKIKSSQHWAFIGPNGAGKSLLIEILLGKYAIKEGKIMYKKKCNNLFNYVKMVAFRNIHSLSKIQNSYYQQRWNMGLDDQTPKVKDLLFKNTDLRWMEYLISIFGIEDLIEKNVDLLSSGELRKFLIIQALSYQPKILILDNPYIGLDTNARQVLDQILIDLKNLHNLQIILLVSEIADISSIITHVLPIKNKTLFPSLPTQDFLLDKKLQNELFPCIKYDKKLIPPSLNQPKDINYKYALQLKSINIRYNNRTILKNLSWKVQKGEKWALSGPNGSGKSTLLSVIAADNPQAYANNIILFDKKRGTGESIWDIKKHLGYISPEMHLYYQKNVSCLEVVGSGFFDTIGLYRKCDKEQVRTSIQWMKTFGIENLKNSSFLTISNGEQRLVLLARVFVKNPSLIILDEPLHGLDMSNKFRVIQIIEEFCDSNKSLIYVTHQKEELPTLINQEFILTKQ</sequence>
<organism evidence="4 5">
    <name type="scientific">Apibacter mensalis</name>
    <dbReference type="NCBI Taxonomy" id="1586267"/>
    <lineage>
        <taxon>Bacteria</taxon>
        <taxon>Pseudomonadati</taxon>
        <taxon>Bacteroidota</taxon>
        <taxon>Flavobacteriia</taxon>
        <taxon>Flavobacteriales</taxon>
        <taxon>Weeksellaceae</taxon>
        <taxon>Apibacter</taxon>
    </lineage>
</organism>
<dbReference type="PANTHER" id="PTHR43158:SF2">
    <property type="entry name" value="SKFA PEPTIDE EXPORT ATP-BINDING PROTEIN SKFE"/>
    <property type="match status" value="1"/>
</dbReference>
<dbReference type="GO" id="GO:0005524">
    <property type="term" value="F:ATP binding"/>
    <property type="evidence" value="ECO:0007669"/>
    <property type="project" value="UniProtKB-KW"/>
</dbReference>
<dbReference type="InterPro" id="IPR027417">
    <property type="entry name" value="P-loop_NTPase"/>
</dbReference>
<dbReference type="PANTHER" id="PTHR43158">
    <property type="entry name" value="SKFA PEPTIDE EXPORT ATP-BINDING PROTEIN SKFE"/>
    <property type="match status" value="1"/>
</dbReference>
<keyword evidence="5" id="KW-1185">Reference proteome</keyword>
<dbReference type="RefSeq" id="WP_055426093.1">
    <property type="nucleotide sequence ID" value="NZ_FCOR01000012.1"/>
</dbReference>
<dbReference type="SUPFAM" id="SSF52540">
    <property type="entry name" value="P-loop containing nucleoside triphosphate hydrolases"/>
    <property type="match status" value="2"/>
</dbReference>
<dbReference type="GO" id="GO:0016887">
    <property type="term" value="F:ATP hydrolysis activity"/>
    <property type="evidence" value="ECO:0007669"/>
    <property type="project" value="InterPro"/>
</dbReference>
<keyword evidence="2 4" id="KW-0067">ATP-binding</keyword>
<dbReference type="EMBL" id="FCOR01000012">
    <property type="protein sequence ID" value="CVK16910.1"/>
    <property type="molecule type" value="Genomic_DNA"/>
</dbReference>
<dbReference type="InterPro" id="IPR003439">
    <property type="entry name" value="ABC_transporter-like_ATP-bd"/>
</dbReference>
<keyword evidence="1" id="KW-0547">Nucleotide-binding</keyword>
<dbReference type="STRING" id="1586267.GCA_001418685_01774"/>
<feature type="domain" description="ABC transporter" evidence="3">
    <location>
        <begin position="265"/>
        <end position="480"/>
    </location>
</feature>
<dbReference type="SMART" id="SM00382">
    <property type="entry name" value="AAA"/>
    <property type="match status" value="2"/>
</dbReference>
<dbReference type="PROSITE" id="PS50893">
    <property type="entry name" value="ABC_TRANSPORTER_2"/>
    <property type="match status" value="2"/>
</dbReference>
<proteinExistence type="predicted"/>
<evidence type="ECO:0000256" key="2">
    <source>
        <dbReference type="ARBA" id="ARBA00022840"/>
    </source>
</evidence>
<evidence type="ECO:0000259" key="3">
    <source>
        <dbReference type="PROSITE" id="PS50893"/>
    </source>
</evidence>
<dbReference type="Gene3D" id="3.40.50.300">
    <property type="entry name" value="P-loop containing nucleotide triphosphate hydrolases"/>
    <property type="match status" value="2"/>
</dbReference>
<evidence type="ECO:0000313" key="4">
    <source>
        <dbReference type="EMBL" id="CVK16910.1"/>
    </source>
</evidence>
<dbReference type="Pfam" id="PF00005">
    <property type="entry name" value="ABC_tran"/>
    <property type="match status" value="2"/>
</dbReference>
<feature type="domain" description="ABC transporter" evidence="3">
    <location>
        <begin position="5"/>
        <end position="241"/>
    </location>
</feature>
<evidence type="ECO:0000256" key="1">
    <source>
        <dbReference type="ARBA" id="ARBA00022741"/>
    </source>
</evidence>